<protein>
    <submittedName>
        <fullName evidence="2">Uncharacterized protein</fullName>
    </submittedName>
</protein>
<comment type="caution">
    <text evidence="2">The sequence shown here is derived from an EMBL/GenBank/DDBJ whole genome shotgun (WGS) entry which is preliminary data.</text>
</comment>
<feature type="transmembrane region" description="Helical" evidence="1">
    <location>
        <begin position="12"/>
        <end position="37"/>
    </location>
</feature>
<organism evidence="2 3">
    <name type="scientific">Pseudochryseolinea flava</name>
    <dbReference type="NCBI Taxonomy" id="2059302"/>
    <lineage>
        <taxon>Bacteria</taxon>
        <taxon>Pseudomonadati</taxon>
        <taxon>Bacteroidota</taxon>
        <taxon>Cytophagia</taxon>
        <taxon>Cytophagales</taxon>
        <taxon>Fulvivirgaceae</taxon>
        <taxon>Pseudochryseolinea</taxon>
    </lineage>
</organism>
<dbReference type="Proteomes" id="UP000251889">
    <property type="component" value="Unassembled WGS sequence"/>
</dbReference>
<keyword evidence="1" id="KW-0472">Membrane</keyword>
<reference evidence="2 3" key="1">
    <citation type="submission" date="2018-06" db="EMBL/GenBank/DDBJ databases">
        <title>Chryseolinea flavus sp. nov., a member of the phylum Bacteroidetes isolated from soil.</title>
        <authorList>
            <person name="Li Y."/>
            <person name="Wang J."/>
        </authorList>
    </citation>
    <scope>NUCLEOTIDE SEQUENCE [LARGE SCALE GENOMIC DNA]</scope>
    <source>
        <strain evidence="2 3">SDU1-6</strain>
    </source>
</reference>
<evidence type="ECO:0000313" key="3">
    <source>
        <dbReference type="Proteomes" id="UP000251889"/>
    </source>
</evidence>
<evidence type="ECO:0000256" key="1">
    <source>
        <dbReference type="SAM" id="Phobius"/>
    </source>
</evidence>
<name>A0A364XWT9_9BACT</name>
<dbReference type="EMBL" id="QMFY01000018">
    <property type="protein sequence ID" value="RAV98436.1"/>
    <property type="molecule type" value="Genomic_DNA"/>
</dbReference>
<evidence type="ECO:0000313" key="2">
    <source>
        <dbReference type="EMBL" id="RAV98436.1"/>
    </source>
</evidence>
<keyword evidence="3" id="KW-1185">Reference proteome</keyword>
<dbReference type="AlphaFoldDB" id="A0A364XWT9"/>
<keyword evidence="1" id="KW-1133">Transmembrane helix</keyword>
<proteinExistence type="predicted"/>
<gene>
    <name evidence="2" type="ORF">DQQ10_24230</name>
</gene>
<accession>A0A364XWT9</accession>
<feature type="transmembrane region" description="Helical" evidence="1">
    <location>
        <begin position="57"/>
        <end position="76"/>
    </location>
</feature>
<keyword evidence="1" id="KW-0812">Transmembrane</keyword>
<sequence>MNIPVKRYSFFKWVVVSLTFSIGALYVTTFFLGDIVIEMCYGDKTWMLYDGKHRLAANFMYYGFNVLILMMLNLVYNNIARRIQSQSNNSSQQN</sequence>